<sequence>MTQHRTLDISPANINSGDAVQLSLQSNTAQSVGNESIDISWKEAGLKSNPVIVFGLSTLEDKIKLLRRDAMVSIAWIQPKHLHAQYWAFDLLVECSFLGYNITQEPHFRPLTESKFPRVFQLDPGGICWVRQGYFGVVVHLHDKDIDITVVSKNEASSCEATWAIDDQLYLMQSGFKAKARVKFVAVLFRLEENNHRQDLMHPPD</sequence>
<dbReference type="AlphaFoldDB" id="A0A9P8VQ05"/>
<proteinExistence type="predicted"/>
<keyword evidence="2" id="KW-1185">Reference proteome</keyword>
<reference evidence="1 2" key="1">
    <citation type="journal article" date="2021" name="Nat. Commun.">
        <title>Genetic determinants of endophytism in the Arabidopsis root mycobiome.</title>
        <authorList>
            <person name="Mesny F."/>
            <person name="Miyauchi S."/>
            <person name="Thiergart T."/>
            <person name="Pickel B."/>
            <person name="Atanasova L."/>
            <person name="Karlsson M."/>
            <person name="Huettel B."/>
            <person name="Barry K.W."/>
            <person name="Haridas S."/>
            <person name="Chen C."/>
            <person name="Bauer D."/>
            <person name="Andreopoulos W."/>
            <person name="Pangilinan J."/>
            <person name="LaButti K."/>
            <person name="Riley R."/>
            <person name="Lipzen A."/>
            <person name="Clum A."/>
            <person name="Drula E."/>
            <person name="Henrissat B."/>
            <person name="Kohler A."/>
            <person name="Grigoriev I.V."/>
            <person name="Martin F.M."/>
            <person name="Hacquard S."/>
        </authorList>
    </citation>
    <scope>NUCLEOTIDE SEQUENCE [LARGE SCALE GENOMIC DNA]</scope>
    <source>
        <strain evidence="1 2">MPI-CAGE-CH-0241</strain>
    </source>
</reference>
<evidence type="ECO:0000313" key="2">
    <source>
        <dbReference type="Proteomes" id="UP000777438"/>
    </source>
</evidence>
<dbReference type="Proteomes" id="UP000777438">
    <property type="component" value="Unassembled WGS sequence"/>
</dbReference>
<name>A0A9P8VQ05_9HYPO</name>
<dbReference type="EMBL" id="JAGPYM010000064">
    <property type="protein sequence ID" value="KAH6869890.1"/>
    <property type="molecule type" value="Genomic_DNA"/>
</dbReference>
<organism evidence="1 2">
    <name type="scientific">Thelonectria olida</name>
    <dbReference type="NCBI Taxonomy" id="1576542"/>
    <lineage>
        <taxon>Eukaryota</taxon>
        <taxon>Fungi</taxon>
        <taxon>Dikarya</taxon>
        <taxon>Ascomycota</taxon>
        <taxon>Pezizomycotina</taxon>
        <taxon>Sordariomycetes</taxon>
        <taxon>Hypocreomycetidae</taxon>
        <taxon>Hypocreales</taxon>
        <taxon>Nectriaceae</taxon>
        <taxon>Thelonectria</taxon>
    </lineage>
</organism>
<evidence type="ECO:0000313" key="1">
    <source>
        <dbReference type="EMBL" id="KAH6869890.1"/>
    </source>
</evidence>
<gene>
    <name evidence="1" type="ORF">B0T10DRAFT_501159</name>
</gene>
<accession>A0A9P8VQ05</accession>
<comment type="caution">
    <text evidence="1">The sequence shown here is derived from an EMBL/GenBank/DDBJ whole genome shotgun (WGS) entry which is preliminary data.</text>
</comment>
<protein>
    <submittedName>
        <fullName evidence="1">Uncharacterized protein</fullName>
    </submittedName>
</protein>